<sequence length="29" mass="3299">MELLKNYTGDKENLGKCEQGRDKSQRPGC</sequence>
<accession>A0A0A9FS74</accession>
<evidence type="ECO:0000313" key="2">
    <source>
        <dbReference type="EMBL" id="JAE15725.1"/>
    </source>
</evidence>
<dbReference type="EMBL" id="GBRH01182171">
    <property type="protein sequence ID" value="JAE15725.1"/>
    <property type="molecule type" value="Transcribed_RNA"/>
</dbReference>
<feature type="compositionally biased region" description="Basic and acidic residues" evidence="1">
    <location>
        <begin position="8"/>
        <end position="29"/>
    </location>
</feature>
<feature type="region of interest" description="Disordered" evidence="1">
    <location>
        <begin position="1"/>
        <end position="29"/>
    </location>
</feature>
<organism evidence="2">
    <name type="scientific">Arundo donax</name>
    <name type="common">Giant reed</name>
    <name type="synonym">Donax arundinaceus</name>
    <dbReference type="NCBI Taxonomy" id="35708"/>
    <lineage>
        <taxon>Eukaryota</taxon>
        <taxon>Viridiplantae</taxon>
        <taxon>Streptophyta</taxon>
        <taxon>Embryophyta</taxon>
        <taxon>Tracheophyta</taxon>
        <taxon>Spermatophyta</taxon>
        <taxon>Magnoliopsida</taxon>
        <taxon>Liliopsida</taxon>
        <taxon>Poales</taxon>
        <taxon>Poaceae</taxon>
        <taxon>PACMAD clade</taxon>
        <taxon>Arundinoideae</taxon>
        <taxon>Arundineae</taxon>
        <taxon>Arundo</taxon>
    </lineage>
</organism>
<dbReference type="AlphaFoldDB" id="A0A0A9FS74"/>
<reference evidence="2" key="1">
    <citation type="submission" date="2014-09" db="EMBL/GenBank/DDBJ databases">
        <authorList>
            <person name="Magalhaes I.L.F."/>
            <person name="Oliveira U."/>
            <person name="Santos F.R."/>
            <person name="Vidigal T.H.D.A."/>
            <person name="Brescovit A.D."/>
            <person name="Santos A.J."/>
        </authorList>
    </citation>
    <scope>NUCLEOTIDE SEQUENCE</scope>
    <source>
        <tissue evidence="2">Shoot tissue taken approximately 20 cm above the soil surface</tissue>
    </source>
</reference>
<reference evidence="2" key="2">
    <citation type="journal article" date="2015" name="Data Brief">
        <title>Shoot transcriptome of the giant reed, Arundo donax.</title>
        <authorList>
            <person name="Barrero R.A."/>
            <person name="Guerrero F.D."/>
            <person name="Moolhuijzen P."/>
            <person name="Goolsby J.A."/>
            <person name="Tidwell J."/>
            <person name="Bellgard S.E."/>
            <person name="Bellgard M.I."/>
        </authorList>
    </citation>
    <scope>NUCLEOTIDE SEQUENCE</scope>
    <source>
        <tissue evidence="2">Shoot tissue taken approximately 20 cm above the soil surface</tissue>
    </source>
</reference>
<protein>
    <submittedName>
        <fullName evidence="2">Uncharacterized protein</fullName>
    </submittedName>
</protein>
<evidence type="ECO:0000256" key="1">
    <source>
        <dbReference type="SAM" id="MobiDB-lite"/>
    </source>
</evidence>
<proteinExistence type="predicted"/>
<name>A0A0A9FS74_ARUDO</name>